<proteinExistence type="predicted"/>
<gene>
    <name evidence="4" type="ORF">GC105_05230</name>
</gene>
<dbReference type="FunFam" id="3.90.79.10:FF:000024">
    <property type="entry name" value="ADP-ribose pyrophosphatase"/>
    <property type="match status" value="1"/>
</dbReference>
<feature type="domain" description="Nudix hydrolase" evidence="3">
    <location>
        <begin position="39"/>
        <end position="171"/>
    </location>
</feature>
<keyword evidence="5" id="KW-1185">Reference proteome</keyword>
<dbReference type="AlphaFoldDB" id="A0A6A7K757"/>
<reference evidence="4 5" key="1">
    <citation type="submission" date="2019-10" db="EMBL/GenBank/DDBJ databases">
        <title>Alkalibaculum tamaniensis sp.nov., a new alkaliphilic acetogen, isolated on methoxylated aromatics from a mud volcano.</title>
        <authorList>
            <person name="Khomyakova M.A."/>
            <person name="Merkel A.Y."/>
            <person name="Bonch-Osmolovskaya E.A."/>
            <person name="Slobodkin A.I."/>
        </authorList>
    </citation>
    <scope>NUCLEOTIDE SEQUENCE [LARGE SCALE GENOMIC DNA]</scope>
    <source>
        <strain evidence="4 5">M08DMB</strain>
    </source>
</reference>
<dbReference type="Gene3D" id="3.90.79.10">
    <property type="entry name" value="Nucleoside Triphosphate Pyrophosphohydrolase"/>
    <property type="match status" value="1"/>
</dbReference>
<dbReference type="InterPro" id="IPR015797">
    <property type="entry name" value="NUDIX_hydrolase-like_dom_sf"/>
</dbReference>
<dbReference type="GO" id="GO:0016787">
    <property type="term" value="F:hydrolase activity"/>
    <property type="evidence" value="ECO:0007669"/>
    <property type="project" value="UniProtKB-KW"/>
</dbReference>
<dbReference type="Proteomes" id="UP000440004">
    <property type="component" value="Unassembled WGS sequence"/>
</dbReference>
<evidence type="ECO:0000256" key="1">
    <source>
        <dbReference type="ARBA" id="ARBA00001946"/>
    </source>
</evidence>
<dbReference type="PROSITE" id="PS00893">
    <property type="entry name" value="NUDIX_BOX"/>
    <property type="match status" value="1"/>
</dbReference>
<name>A0A6A7K757_9FIRM</name>
<comment type="caution">
    <text evidence="4">The sequence shown here is derived from an EMBL/GenBank/DDBJ whole genome shotgun (WGS) entry which is preliminary data.</text>
</comment>
<protein>
    <submittedName>
        <fullName evidence="4">NUDIX domain-containing protein</fullName>
    </submittedName>
</protein>
<organism evidence="4 5">
    <name type="scientific">Alkalibaculum sporogenes</name>
    <dbReference type="NCBI Taxonomy" id="2655001"/>
    <lineage>
        <taxon>Bacteria</taxon>
        <taxon>Bacillati</taxon>
        <taxon>Bacillota</taxon>
        <taxon>Clostridia</taxon>
        <taxon>Eubacteriales</taxon>
        <taxon>Eubacteriaceae</taxon>
        <taxon>Alkalibaculum</taxon>
    </lineage>
</organism>
<dbReference type="InterPro" id="IPR020084">
    <property type="entry name" value="NUDIX_hydrolase_CS"/>
</dbReference>
<sequence>MYEEKTIESKEIYNGKIINLKVEKVELHNGNESYREIISHPGGCGIVAIKNNKIILVSQFRKPINQNILEIPAGKLDQYEDPIDCAKRELKEETGYSANSIKKIGQIFTSPGYTNECIHIYYTDDLTIGEMNLDQDEFVNIEEIEISEVLRMSKCGEINDGKTLAALLLAFNYLKI</sequence>
<dbReference type="Pfam" id="PF00293">
    <property type="entry name" value="NUDIX"/>
    <property type="match status" value="1"/>
</dbReference>
<dbReference type="PANTHER" id="PTHR11839:SF18">
    <property type="entry name" value="NUDIX HYDROLASE DOMAIN-CONTAINING PROTEIN"/>
    <property type="match status" value="1"/>
</dbReference>
<dbReference type="GO" id="GO:0019693">
    <property type="term" value="P:ribose phosphate metabolic process"/>
    <property type="evidence" value="ECO:0007669"/>
    <property type="project" value="TreeGrafter"/>
</dbReference>
<evidence type="ECO:0000313" key="4">
    <source>
        <dbReference type="EMBL" id="MPW25192.1"/>
    </source>
</evidence>
<dbReference type="GO" id="GO:0005829">
    <property type="term" value="C:cytosol"/>
    <property type="evidence" value="ECO:0007669"/>
    <property type="project" value="TreeGrafter"/>
</dbReference>
<dbReference type="SUPFAM" id="SSF55811">
    <property type="entry name" value="Nudix"/>
    <property type="match status" value="1"/>
</dbReference>
<comment type="cofactor">
    <cofactor evidence="1">
        <name>Mg(2+)</name>
        <dbReference type="ChEBI" id="CHEBI:18420"/>
    </cofactor>
</comment>
<dbReference type="EMBL" id="WHNX01000006">
    <property type="protein sequence ID" value="MPW25192.1"/>
    <property type="molecule type" value="Genomic_DNA"/>
</dbReference>
<dbReference type="GO" id="GO:0006753">
    <property type="term" value="P:nucleoside phosphate metabolic process"/>
    <property type="evidence" value="ECO:0007669"/>
    <property type="project" value="TreeGrafter"/>
</dbReference>
<evidence type="ECO:0000313" key="5">
    <source>
        <dbReference type="Proteomes" id="UP000440004"/>
    </source>
</evidence>
<accession>A0A6A7K757</accession>
<dbReference type="PROSITE" id="PS51462">
    <property type="entry name" value="NUDIX"/>
    <property type="match status" value="1"/>
</dbReference>
<dbReference type="PANTHER" id="PTHR11839">
    <property type="entry name" value="UDP/ADP-SUGAR PYROPHOSPHATASE"/>
    <property type="match status" value="1"/>
</dbReference>
<evidence type="ECO:0000259" key="3">
    <source>
        <dbReference type="PROSITE" id="PS51462"/>
    </source>
</evidence>
<dbReference type="RefSeq" id="WP_152802447.1">
    <property type="nucleotide sequence ID" value="NZ_WHNX01000006.1"/>
</dbReference>
<evidence type="ECO:0000256" key="2">
    <source>
        <dbReference type="ARBA" id="ARBA00022801"/>
    </source>
</evidence>
<dbReference type="InterPro" id="IPR000086">
    <property type="entry name" value="NUDIX_hydrolase_dom"/>
</dbReference>
<keyword evidence="2" id="KW-0378">Hydrolase</keyword>